<dbReference type="Proteomes" id="UP001328107">
    <property type="component" value="Unassembled WGS sequence"/>
</dbReference>
<dbReference type="InterPro" id="IPR002877">
    <property type="entry name" value="RNA_MeTrfase_FtsJ_dom"/>
</dbReference>
<dbReference type="GO" id="GO:0016556">
    <property type="term" value="P:mRNA modification"/>
    <property type="evidence" value="ECO:0007669"/>
    <property type="project" value="UniProtKB-UniRule"/>
</dbReference>
<dbReference type="GO" id="GO:0003676">
    <property type="term" value="F:nucleic acid binding"/>
    <property type="evidence" value="ECO:0007669"/>
    <property type="project" value="UniProtKB-UniRule"/>
</dbReference>
<evidence type="ECO:0000256" key="1">
    <source>
        <dbReference type="RuleBase" id="RU368012"/>
    </source>
</evidence>
<accession>A0AAN5D9G4</accession>
<dbReference type="AlphaFoldDB" id="A0AAN5D9G4"/>
<dbReference type="GO" id="GO:0004483">
    <property type="term" value="F:methyltransferase cap1 activity"/>
    <property type="evidence" value="ECO:0007669"/>
    <property type="project" value="UniProtKB-UniRule"/>
</dbReference>
<dbReference type="EMBL" id="BTRK01000006">
    <property type="protein sequence ID" value="GMR59003.1"/>
    <property type="molecule type" value="Genomic_DNA"/>
</dbReference>
<keyword evidence="1" id="KW-0949">S-adenosyl-L-methionine</keyword>
<keyword evidence="4" id="KW-1185">Reference proteome</keyword>
<dbReference type="GO" id="GO:0005737">
    <property type="term" value="C:cytoplasm"/>
    <property type="evidence" value="ECO:0007669"/>
    <property type="project" value="TreeGrafter"/>
</dbReference>
<dbReference type="SUPFAM" id="SSF53335">
    <property type="entry name" value="S-adenosyl-L-methionine-dependent methyltransferases"/>
    <property type="match status" value="1"/>
</dbReference>
<keyword evidence="1" id="KW-0489">Methyltransferase</keyword>
<dbReference type="GO" id="GO:0006370">
    <property type="term" value="P:7-methylguanosine mRNA capping"/>
    <property type="evidence" value="ECO:0007669"/>
    <property type="project" value="UniProtKB-UniRule"/>
</dbReference>
<protein>
    <recommendedName>
        <fullName evidence="1">Cap-specific mRNA (nucleoside-2'-O-)-methyltransferase 1</fullName>
        <ecNumber evidence="1">2.1.1.57</ecNumber>
    </recommendedName>
    <alternativeName>
        <fullName evidence="1">Cap1 2'O-ribose methyltransferase 1</fullName>
    </alternativeName>
</protein>
<evidence type="ECO:0000313" key="4">
    <source>
        <dbReference type="Proteomes" id="UP001328107"/>
    </source>
</evidence>
<sequence>MAADRGSGIEVTPNWLIASEESREEVLSAIERGKWQAEIRLMPEGEPSLGDEKIWCDGKAFHQLCEVKTILNKHESQDIEKVRQRSNPHEPLLKNKAMMGRMSLLIASIDRVFDFLLTDENIEDAEMKLPLDVSRKGTNIDRERELFYFAETQSMNIPFASQYVLIRKGFYNAKCFIPRSIESSSPLLSLALVDSMRRDRTISDVSFDPYTSSMRRDFTRLVARGTRDEGVNFYAGFTHNRKNLSISNKDQNRGDQGQKELLFRDSYVGQLFYASSIVREGGKAILQFLDTNTSTTVGVLYLLYIIFDRVSIYKPNLSRPANAEKFIICDGLRPKEAKVVHRYAKETLEAINPDETIRRLIPDRVIETDHNFLEYFTTANNCLAERQHKFLRCYLRMLDDEWRENTHQKNCLGTCLPYYLVPYVDAASRKSLWKVKKEEGAEVMISSILPRRIEMQDLHRRLTSPPSPIHSNQLLPKLNNQDGFVMTPCADISSTLVVSTWNGIYYLDRGGFIEWSRHPCILPPQTILLGDFFEFNGGRSQVLRVLDVGLIFGDDVSTLPFKKRLLAAHKLIESSRKDGVKPRIIFTMANYERVEKGWKPDSTPSLVVERPFRFEKAKFRFVKEDSRSFFDLCMGEGGWEMR</sequence>
<dbReference type="GO" id="GO:0005634">
    <property type="term" value="C:nucleus"/>
    <property type="evidence" value="ECO:0007669"/>
    <property type="project" value="UniProtKB-SubCell"/>
</dbReference>
<dbReference type="PANTHER" id="PTHR16121">
    <property type="entry name" value="CAP-SPECIFIC MRNA (NUCLEOSIDE-2'-O-)-METHYLTRANSFERASE 1-RELATED"/>
    <property type="match status" value="1"/>
</dbReference>
<dbReference type="InterPro" id="IPR029063">
    <property type="entry name" value="SAM-dependent_MTases_sf"/>
</dbReference>
<organism evidence="3 4">
    <name type="scientific">Pristionchus mayeri</name>
    <dbReference type="NCBI Taxonomy" id="1317129"/>
    <lineage>
        <taxon>Eukaryota</taxon>
        <taxon>Metazoa</taxon>
        <taxon>Ecdysozoa</taxon>
        <taxon>Nematoda</taxon>
        <taxon>Chromadorea</taxon>
        <taxon>Rhabditida</taxon>
        <taxon>Rhabditina</taxon>
        <taxon>Diplogasteromorpha</taxon>
        <taxon>Diplogasteroidea</taxon>
        <taxon>Neodiplogasteridae</taxon>
        <taxon>Pristionchus</taxon>
    </lineage>
</organism>
<name>A0AAN5D9G4_9BILA</name>
<evidence type="ECO:0000259" key="2">
    <source>
        <dbReference type="Pfam" id="PF01728"/>
    </source>
</evidence>
<reference evidence="4" key="1">
    <citation type="submission" date="2022-10" db="EMBL/GenBank/DDBJ databases">
        <title>Genome assembly of Pristionchus species.</title>
        <authorList>
            <person name="Yoshida K."/>
            <person name="Sommer R.J."/>
        </authorList>
    </citation>
    <scope>NUCLEOTIDE SEQUENCE [LARGE SCALE GENOMIC DNA]</scope>
    <source>
        <strain evidence="4">RS5460</strain>
    </source>
</reference>
<dbReference type="PANTHER" id="PTHR16121:SF0">
    <property type="entry name" value="CAP-SPECIFIC MRNA (NUCLEOSIDE-2'-O-)-METHYLTRANSFERASE 1"/>
    <property type="match status" value="1"/>
</dbReference>
<dbReference type="Pfam" id="PF01728">
    <property type="entry name" value="FtsJ"/>
    <property type="match status" value="1"/>
</dbReference>
<keyword evidence="1" id="KW-0507">mRNA processing</keyword>
<comment type="subcellular location">
    <subcellularLocation>
        <location evidence="1">Nucleus</location>
    </subcellularLocation>
</comment>
<dbReference type="EC" id="2.1.1.57" evidence="1"/>
<keyword evidence="1" id="KW-0506">mRNA capping</keyword>
<dbReference type="InterPro" id="IPR050851">
    <property type="entry name" value="mRNA_Cap_2O-Ribose_MeTrfase"/>
</dbReference>
<proteinExistence type="predicted"/>
<comment type="caution">
    <text evidence="3">The sequence shown here is derived from an EMBL/GenBank/DDBJ whole genome shotgun (WGS) entry which is preliminary data.</text>
</comment>
<comment type="function">
    <text evidence="1">S-adenosyl-L-methionine-dependent methyltransferase that mediates RNA cap1 2'-O-ribose methylation to the 5'-cap structure of RNAs. Methylates the ribose of the first nucleotide of a m(7)GpppG-capped mRNA to produce m(7)GpppNmp (cap1).</text>
</comment>
<gene>
    <name evidence="3" type="ORF">PMAYCL1PPCAC_29198</name>
</gene>
<dbReference type="GO" id="GO:0032259">
    <property type="term" value="P:methylation"/>
    <property type="evidence" value="ECO:0007669"/>
    <property type="project" value="UniProtKB-KW"/>
</dbReference>
<dbReference type="Gene3D" id="3.40.50.12760">
    <property type="match status" value="1"/>
</dbReference>
<feature type="domain" description="Ribosomal RNA methyltransferase FtsJ" evidence="2">
    <location>
        <begin position="270"/>
        <end position="331"/>
    </location>
</feature>
<keyword evidence="1" id="KW-0808">Transferase</keyword>
<comment type="catalytic activity">
    <reaction evidence="1">
        <text>a 5'-end (N(7)-methyl 5'-triphosphoguanosine)-ribonucleoside in mRNA + S-adenosyl-L-methionine = a 5'-end (N(7)-methyl 5'-triphosphoguanosine)-(2'-O-methyl-ribonucleoside) in mRNA + S-adenosyl-L-homocysteine + H(+)</text>
        <dbReference type="Rhea" id="RHEA:67020"/>
        <dbReference type="Rhea" id="RHEA-COMP:17167"/>
        <dbReference type="Rhea" id="RHEA-COMP:17168"/>
        <dbReference type="ChEBI" id="CHEBI:15378"/>
        <dbReference type="ChEBI" id="CHEBI:57856"/>
        <dbReference type="ChEBI" id="CHEBI:59789"/>
        <dbReference type="ChEBI" id="CHEBI:156461"/>
        <dbReference type="ChEBI" id="CHEBI:167609"/>
        <dbReference type="EC" id="2.1.1.57"/>
    </reaction>
</comment>
<evidence type="ECO:0000313" key="3">
    <source>
        <dbReference type="EMBL" id="GMR59003.1"/>
    </source>
</evidence>
<keyword evidence="1" id="KW-0539">Nucleus</keyword>